<dbReference type="EMBL" id="VUNJ01000020">
    <property type="protein sequence ID" value="MST93123.1"/>
    <property type="molecule type" value="Genomic_DNA"/>
</dbReference>
<evidence type="ECO:0000313" key="5">
    <source>
        <dbReference type="Proteomes" id="UP000032483"/>
    </source>
</evidence>
<evidence type="ECO:0000313" key="8">
    <source>
        <dbReference type="Proteomes" id="UP000449193"/>
    </source>
</evidence>
<comment type="caution">
    <text evidence="1">The sequence shown here is derived from an EMBL/GenBank/DDBJ whole genome shotgun (WGS) entry which is preliminary data.</text>
</comment>
<accession>A0A0W7TN20</accession>
<keyword evidence="5" id="KW-1185">Reference proteome</keyword>
<evidence type="ECO:0000313" key="7">
    <source>
        <dbReference type="Proteomes" id="UP000431913"/>
    </source>
</evidence>
<dbReference type="AlphaFoldDB" id="A0A0D8IUW2"/>
<reference evidence="4 8" key="3">
    <citation type="journal article" date="2019" name="Nat. Med.">
        <title>A library of human gut bacterial isolates paired with longitudinal multiomics data enables mechanistic microbiome research.</title>
        <authorList>
            <person name="Poyet M."/>
            <person name="Groussin M."/>
            <person name="Gibbons S.M."/>
            <person name="Avila-Pacheco J."/>
            <person name="Jiang X."/>
            <person name="Kearney S.M."/>
            <person name="Perrotta A.R."/>
            <person name="Berdy B."/>
            <person name="Zhao S."/>
            <person name="Lieberman T.D."/>
            <person name="Swanson P.K."/>
            <person name="Smith M."/>
            <person name="Roesemann S."/>
            <person name="Alexander J.E."/>
            <person name="Rich S.A."/>
            <person name="Livny J."/>
            <person name="Vlamakis H."/>
            <person name="Clish C."/>
            <person name="Bullock K."/>
            <person name="Deik A."/>
            <person name="Scott J."/>
            <person name="Pierce K.A."/>
            <person name="Xavier R.J."/>
            <person name="Alm E.J."/>
        </authorList>
    </citation>
    <scope>NUCLEOTIDE SEQUENCE [LARGE SCALE GENOMIC DNA]</scope>
    <source>
        <strain evidence="4 8">BIOML-A7</strain>
    </source>
</reference>
<dbReference type="GeneID" id="42858405"/>
<accession>A0A0D8IUW2</accession>
<evidence type="ECO:0000313" key="6">
    <source>
        <dbReference type="Proteomes" id="UP000053433"/>
    </source>
</evidence>
<dbReference type="EMBL" id="LMUA01000026">
    <property type="protein sequence ID" value="KUE75220.1"/>
    <property type="molecule type" value="Genomic_DNA"/>
</dbReference>
<evidence type="ECO:0000313" key="4">
    <source>
        <dbReference type="EMBL" id="MTS53045.1"/>
    </source>
</evidence>
<reference evidence="3 7" key="4">
    <citation type="submission" date="2019-08" db="EMBL/GenBank/DDBJ databases">
        <title>In-depth cultivation of the pig gut microbiome towards novel bacterial diversity and tailored functional studies.</title>
        <authorList>
            <person name="Wylensek D."/>
            <person name="Hitch T.C.A."/>
            <person name="Clavel T."/>
        </authorList>
    </citation>
    <scope>NUCLEOTIDE SEQUENCE [LARGE SCALE GENOMIC DNA]</scope>
    <source>
        <strain evidence="3 7">WCA3-601-WT-6J</strain>
    </source>
</reference>
<organism evidence="1 5">
    <name type="scientific">Ruthenibacterium lactatiformans</name>
    <dbReference type="NCBI Taxonomy" id="1550024"/>
    <lineage>
        <taxon>Bacteria</taxon>
        <taxon>Bacillati</taxon>
        <taxon>Bacillota</taxon>
        <taxon>Clostridia</taxon>
        <taxon>Eubacteriales</taxon>
        <taxon>Oscillospiraceae</taxon>
        <taxon>Ruthenibacterium</taxon>
    </lineage>
</organism>
<dbReference type="Proteomes" id="UP000431913">
    <property type="component" value="Unassembled WGS sequence"/>
</dbReference>
<dbReference type="Proteomes" id="UP000449193">
    <property type="component" value="Unassembled WGS sequence"/>
</dbReference>
<name>A0A0D8IUW2_9FIRM</name>
<dbReference type="RefSeq" id="WP_009325264.1">
    <property type="nucleotide sequence ID" value="NZ_CAOJUJ010000009.1"/>
</dbReference>
<evidence type="ECO:0000313" key="1">
    <source>
        <dbReference type="EMBL" id="KJF38480.1"/>
    </source>
</evidence>
<evidence type="ECO:0008006" key="9">
    <source>
        <dbReference type="Google" id="ProtNLM"/>
    </source>
</evidence>
<proteinExistence type="predicted"/>
<dbReference type="PATRIC" id="fig|1550024.3.peg.4087"/>
<reference evidence="2 6" key="2">
    <citation type="submission" date="2015-10" db="EMBL/GenBank/DDBJ databases">
        <title>A novel member of the family Ruminococcaceae isolated from human faeces.</title>
        <authorList>
            <person name="Shkoporov A.N."/>
            <person name="Chaplin A.V."/>
            <person name="Motuzova O.V."/>
            <person name="Kafarskaia L.I."/>
            <person name="Efimov B.A."/>
        </authorList>
    </citation>
    <scope>NUCLEOTIDE SEQUENCE [LARGE SCALE GENOMIC DNA]</scope>
    <source>
        <strain evidence="2 6">668</strain>
    </source>
</reference>
<dbReference type="Proteomes" id="UP000053433">
    <property type="component" value="Unassembled WGS sequence"/>
</dbReference>
<evidence type="ECO:0000313" key="3">
    <source>
        <dbReference type="EMBL" id="MST93123.1"/>
    </source>
</evidence>
<sequence length="541" mass="61050">MDLLQRSVAEYEKEFEMLEKYQITDPQDPDFGGYYNKDFGVVAQNCGSAAAKPMTLYFCPQSRYYKDPRALACADGLVQHLLNHLHPDGTMDYYSCNFHSAPDTAFVTLALAKPAKLVKAETPEEKAFQKKLFLVLRRMGDGMVEEGFHTPNHRWVISAALALLNTLMPDERYVARIDQYLAEHIDCNEDGEYAERSAGGYNEINNRALLILAQDLGKTELLEYVRRNLEMMPVFYHTDFSIFTENSRRQDKGTAPYAEKYAYQYLLCGHALHDEALRAIGTAQLEACIRCGRPFPLAAEDLMLFPEAFQNLPAPAGPELFEVDRLLKGSGLLRLSRGGLNLWAVERQPAFLFLKKGGIDFYIKGGISFFNCRHLLMENIRPCGDGYEMEYEGTGQYYQPFGEYQGTNDWWEMDHSRRRTSGHLSVKVKATVTPVDDGFDIRVQTWGCPASTIRFEFGILPNVLIRGEGYRIPANAGGSLVAAKGELELFDGKDTVSVGPGFAVNDVIKGLFGAVPASEDRFNLYFNDVTNFDRRFSIRVK</sequence>
<protein>
    <recommendedName>
        <fullName evidence="9">Heparinase</fullName>
    </recommendedName>
</protein>
<dbReference type="Proteomes" id="UP000032483">
    <property type="component" value="Unassembled WGS sequence"/>
</dbReference>
<reference evidence="1" key="1">
    <citation type="submission" date="2015-02" db="EMBL/GenBank/DDBJ databases">
        <title>A novel member of the family Ruminococcaceae isolated from human feces.</title>
        <authorList>
            <person name="Shkoporov A.N."/>
            <person name="Chaplin A.V."/>
            <person name="Motuzova O.V."/>
            <person name="Kafarskaia L.I."/>
            <person name="Khokhlova E.V."/>
            <person name="Efimov B.A."/>
        </authorList>
    </citation>
    <scope>NUCLEOTIDE SEQUENCE [LARGE SCALE GENOMIC DNA]</scope>
    <source>
        <strain evidence="1">585-1</strain>
    </source>
</reference>
<dbReference type="EMBL" id="WMZR01000031">
    <property type="protein sequence ID" value="MTS53045.1"/>
    <property type="molecule type" value="Genomic_DNA"/>
</dbReference>
<evidence type="ECO:0000313" key="2">
    <source>
        <dbReference type="EMBL" id="KUE75220.1"/>
    </source>
</evidence>
<gene>
    <name evidence="2" type="ORF">ASJ35_14900</name>
    <name evidence="3" type="ORF">FYJ76_14495</name>
    <name evidence="4" type="ORF">GMD52_16130</name>
    <name evidence="1" type="ORF">TQ39_17855</name>
</gene>
<dbReference type="EMBL" id="JXXK01000041">
    <property type="protein sequence ID" value="KJF38480.1"/>
    <property type="molecule type" value="Genomic_DNA"/>
</dbReference>